<proteinExistence type="predicted"/>
<dbReference type="AlphaFoldDB" id="A0A6F9E8J2"/>
<organism evidence="1 2">
    <name type="scientific">Kyrpidia spormannii</name>
    <dbReference type="NCBI Taxonomy" id="2055160"/>
    <lineage>
        <taxon>Bacteria</taxon>
        <taxon>Bacillati</taxon>
        <taxon>Bacillota</taxon>
        <taxon>Bacilli</taxon>
        <taxon>Bacillales</taxon>
        <taxon>Alicyclobacillaceae</taxon>
        <taxon>Kyrpidia</taxon>
    </lineage>
</organism>
<evidence type="ECO:0000313" key="2">
    <source>
        <dbReference type="Proteomes" id="UP000502196"/>
    </source>
</evidence>
<dbReference type="Proteomes" id="UP000502196">
    <property type="component" value="Chromosome"/>
</dbReference>
<evidence type="ECO:0000313" key="1">
    <source>
        <dbReference type="EMBL" id="CAB3392853.1"/>
    </source>
</evidence>
<sequence length="34" mass="3900">MLCRWLVFPAVKGIIPMGDGAKERILTLFKHMRA</sequence>
<dbReference type="EMBL" id="LR792683">
    <property type="protein sequence ID" value="CAB3392853.1"/>
    <property type="molecule type" value="Genomic_DNA"/>
</dbReference>
<protein>
    <submittedName>
        <fullName evidence="1">Uncharacterized protein</fullName>
    </submittedName>
</protein>
<accession>A0A6F9E8J2</accession>
<name>A0A6F9E8J2_9BACL</name>
<reference evidence="1 2" key="1">
    <citation type="submission" date="2020-04" db="EMBL/GenBank/DDBJ databases">
        <authorList>
            <person name="Hogendoorn C."/>
        </authorList>
    </citation>
    <scope>NUCLEOTIDE SEQUENCE [LARGE SCALE GENOMIC DNA]</scope>
    <source>
        <strain evidence="1">COOX1</strain>
    </source>
</reference>
<gene>
    <name evidence="1" type="ORF">COOX1_1618</name>
</gene>